<feature type="region of interest" description="Disordered" evidence="1">
    <location>
        <begin position="126"/>
        <end position="169"/>
    </location>
</feature>
<feature type="compositionally biased region" description="Polar residues" evidence="1">
    <location>
        <begin position="140"/>
        <end position="164"/>
    </location>
</feature>
<accession>A0ABU6XHE7</accession>
<comment type="caution">
    <text evidence="2">The sequence shown here is derived from an EMBL/GenBank/DDBJ whole genome shotgun (WGS) entry which is preliminary data.</text>
</comment>
<feature type="region of interest" description="Disordered" evidence="1">
    <location>
        <begin position="46"/>
        <end position="105"/>
    </location>
</feature>
<organism evidence="2 3">
    <name type="scientific">Stylosanthes scabra</name>
    <dbReference type="NCBI Taxonomy" id="79078"/>
    <lineage>
        <taxon>Eukaryota</taxon>
        <taxon>Viridiplantae</taxon>
        <taxon>Streptophyta</taxon>
        <taxon>Embryophyta</taxon>
        <taxon>Tracheophyta</taxon>
        <taxon>Spermatophyta</taxon>
        <taxon>Magnoliopsida</taxon>
        <taxon>eudicotyledons</taxon>
        <taxon>Gunneridae</taxon>
        <taxon>Pentapetalae</taxon>
        <taxon>rosids</taxon>
        <taxon>fabids</taxon>
        <taxon>Fabales</taxon>
        <taxon>Fabaceae</taxon>
        <taxon>Papilionoideae</taxon>
        <taxon>50 kb inversion clade</taxon>
        <taxon>dalbergioids sensu lato</taxon>
        <taxon>Dalbergieae</taxon>
        <taxon>Pterocarpus clade</taxon>
        <taxon>Stylosanthes</taxon>
    </lineage>
</organism>
<gene>
    <name evidence="2" type="ORF">PIB30_045566</name>
</gene>
<feature type="compositionally biased region" description="Basic residues" evidence="1">
    <location>
        <begin position="48"/>
        <end position="59"/>
    </location>
</feature>
<name>A0ABU6XHE7_9FABA</name>
<dbReference type="EMBL" id="JASCZI010211727">
    <property type="protein sequence ID" value="MED6196235.1"/>
    <property type="molecule type" value="Genomic_DNA"/>
</dbReference>
<sequence>MISCLHHIRTQITDPPRREREVRLKRKAETRATYPRLVRSRNAQIVVQRHKRRGCKKLPKQTPPTKKAKGPSSLNGKERANTRSATREKDKTLLHQPHLNPTKFQKNYGLGELGWELQQLLSCKLRQPNPKSTRRPKAISASQPTKTSQKPTARPSTKPSSSKAIGSRPRFCVRHVGGGPHVSPQKLRQMAKLPPRAWGII</sequence>
<evidence type="ECO:0000256" key="1">
    <source>
        <dbReference type="SAM" id="MobiDB-lite"/>
    </source>
</evidence>
<keyword evidence="3" id="KW-1185">Reference proteome</keyword>
<protein>
    <submittedName>
        <fullName evidence="2">Uncharacterized protein</fullName>
    </submittedName>
</protein>
<feature type="compositionally biased region" description="Basic and acidic residues" evidence="1">
    <location>
        <begin position="76"/>
        <end position="93"/>
    </location>
</feature>
<evidence type="ECO:0000313" key="3">
    <source>
        <dbReference type="Proteomes" id="UP001341840"/>
    </source>
</evidence>
<reference evidence="2 3" key="1">
    <citation type="journal article" date="2023" name="Plants (Basel)">
        <title>Bridging the Gap: Combining Genomics and Transcriptomics Approaches to Understand Stylosanthes scabra, an Orphan Legume from the Brazilian Caatinga.</title>
        <authorList>
            <person name="Ferreira-Neto J.R.C."/>
            <person name="da Silva M.D."/>
            <person name="Binneck E."/>
            <person name="de Melo N.F."/>
            <person name="da Silva R.H."/>
            <person name="de Melo A.L.T.M."/>
            <person name="Pandolfi V."/>
            <person name="Bustamante F.O."/>
            <person name="Brasileiro-Vidal A.C."/>
            <person name="Benko-Iseppon A.M."/>
        </authorList>
    </citation>
    <scope>NUCLEOTIDE SEQUENCE [LARGE SCALE GENOMIC DNA]</scope>
    <source>
        <tissue evidence="2">Leaves</tissue>
    </source>
</reference>
<evidence type="ECO:0000313" key="2">
    <source>
        <dbReference type="EMBL" id="MED6196235.1"/>
    </source>
</evidence>
<proteinExistence type="predicted"/>
<dbReference type="Proteomes" id="UP001341840">
    <property type="component" value="Unassembled WGS sequence"/>
</dbReference>